<dbReference type="GO" id="GO:0003723">
    <property type="term" value="F:RNA binding"/>
    <property type="evidence" value="ECO:0007669"/>
    <property type="project" value="InterPro"/>
</dbReference>
<feature type="domain" description="Pseudouridine synthase I TruA alpha/beta" evidence="4">
    <location>
        <begin position="142"/>
        <end position="213"/>
    </location>
</feature>
<dbReference type="InterPro" id="IPR020094">
    <property type="entry name" value="TruA/RsuA/RluB/E/F_N"/>
</dbReference>
<dbReference type="InterPro" id="IPR001406">
    <property type="entry name" value="PsdUridine_synth_TruA"/>
</dbReference>
<evidence type="ECO:0000256" key="3">
    <source>
        <dbReference type="ARBA" id="ARBA00023235"/>
    </source>
</evidence>
<reference evidence="5" key="1">
    <citation type="submission" date="2018-05" db="EMBL/GenBank/DDBJ databases">
        <authorList>
            <person name="Lanie J.A."/>
            <person name="Ng W.-L."/>
            <person name="Kazmierczak K.M."/>
            <person name="Andrzejewski T.M."/>
            <person name="Davidsen T.M."/>
            <person name="Wayne K.J."/>
            <person name="Tettelin H."/>
            <person name="Glass J.I."/>
            <person name="Rusch D."/>
            <person name="Podicherti R."/>
            <person name="Tsui H.-C.T."/>
            <person name="Winkler M.E."/>
        </authorList>
    </citation>
    <scope>NUCLEOTIDE SEQUENCE</scope>
</reference>
<evidence type="ECO:0000259" key="4">
    <source>
        <dbReference type="Pfam" id="PF01416"/>
    </source>
</evidence>
<name>A0A381VY13_9ZZZZ</name>
<evidence type="ECO:0000256" key="2">
    <source>
        <dbReference type="ARBA" id="ARBA00022694"/>
    </source>
</evidence>
<dbReference type="EMBL" id="UINC01010121">
    <property type="protein sequence ID" value="SVA45144.1"/>
    <property type="molecule type" value="Genomic_DNA"/>
</dbReference>
<organism evidence="5">
    <name type="scientific">marine metagenome</name>
    <dbReference type="NCBI Taxonomy" id="408172"/>
    <lineage>
        <taxon>unclassified sequences</taxon>
        <taxon>metagenomes</taxon>
        <taxon>ecological metagenomes</taxon>
    </lineage>
</organism>
<gene>
    <name evidence="5" type="ORF">METZ01_LOCUS97998</name>
</gene>
<feature type="non-terminal residue" evidence="5">
    <location>
        <position position="213"/>
    </location>
</feature>
<evidence type="ECO:0000256" key="1">
    <source>
        <dbReference type="ARBA" id="ARBA00009375"/>
    </source>
</evidence>
<dbReference type="SUPFAM" id="SSF55120">
    <property type="entry name" value="Pseudouridine synthase"/>
    <property type="match status" value="1"/>
</dbReference>
<feature type="domain" description="Pseudouridine synthase I TruA alpha/beta" evidence="4">
    <location>
        <begin position="7"/>
        <end position="103"/>
    </location>
</feature>
<keyword evidence="2" id="KW-0819">tRNA processing</keyword>
<proteinExistence type="inferred from homology"/>
<protein>
    <recommendedName>
        <fullName evidence="4">Pseudouridine synthase I TruA alpha/beta domain-containing protein</fullName>
    </recommendedName>
</protein>
<dbReference type="PANTHER" id="PTHR11142:SF0">
    <property type="entry name" value="TRNA PSEUDOURIDINE SYNTHASE-LIKE 1"/>
    <property type="match status" value="1"/>
</dbReference>
<dbReference type="InterPro" id="IPR020103">
    <property type="entry name" value="PsdUridine_synth_cat_dom_sf"/>
</dbReference>
<dbReference type="Gene3D" id="3.30.70.660">
    <property type="entry name" value="Pseudouridine synthase I, catalytic domain, C-terminal subdomain"/>
    <property type="match status" value="1"/>
</dbReference>
<dbReference type="InterPro" id="IPR020095">
    <property type="entry name" value="PsdUridine_synth_TruA_C"/>
</dbReference>
<dbReference type="PIRSF" id="PIRSF001430">
    <property type="entry name" value="tRNA_psdUrid_synth"/>
    <property type="match status" value="1"/>
</dbReference>
<dbReference type="Gene3D" id="3.30.70.580">
    <property type="entry name" value="Pseudouridine synthase I, catalytic domain, N-terminal subdomain"/>
    <property type="match status" value="1"/>
</dbReference>
<dbReference type="Pfam" id="PF01416">
    <property type="entry name" value="PseudoU_synth_1"/>
    <property type="match status" value="2"/>
</dbReference>
<evidence type="ECO:0000313" key="5">
    <source>
        <dbReference type="EMBL" id="SVA45144.1"/>
    </source>
</evidence>
<keyword evidence="3" id="KW-0413">Isomerase</keyword>
<dbReference type="FunFam" id="3.30.70.580:FF:000001">
    <property type="entry name" value="tRNA pseudouridine synthase A"/>
    <property type="match status" value="1"/>
</dbReference>
<comment type="similarity">
    <text evidence="1">Belongs to the tRNA pseudouridine synthase TruA family.</text>
</comment>
<dbReference type="CDD" id="cd02570">
    <property type="entry name" value="PseudoU_synth_EcTruA"/>
    <property type="match status" value="1"/>
</dbReference>
<dbReference type="NCBIfam" id="TIGR00071">
    <property type="entry name" value="hisT_truA"/>
    <property type="match status" value="1"/>
</dbReference>
<sequence length="213" mass="24350">MRIKLTVSYRGTSYAGWQVQPDKPSIQGELQAVVTRLTESATKVTGASRTDAGVHALGHVCHFDTSRSIPVEKWMRAFERLLPDDIRVISCEEVNGDFHARFDVQQKVYRYYIDPAPIASPFLSLFSWHRPQLTNFDAMHVACRHLRGEICERVFASQAEGNQDIRTIDHFSVQRDRLVVFTVKSRSFMRHAIRGMVGSLLEVGYGRRQPDEI</sequence>
<dbReference type="PANTHER" id="PTHR11142">
    <property type="entry name" value="PSEUDOURIDYLATE SYNTHASE"/>
    <property type="match status" value="1"/>
</dbReference>
<dbReference type="GO" id="GO:0031119">
    <property type="term" value="P:tRNA pseudouridine synthesis"/>
    <property type="evidence" value="ECO:0007669"/>
    <property type="project" value="TreeGrafter"/>
</dbReference>
<dbReference type="GO" id="GO:0009982">
    <property type="term" value="F:pseudouridine synthase activity"/>
    <property type="evidence" value="ECO:0007669"/>
    <property type="project" value="InterPro"/>
</dbReference>
<accession>A0A381VY13</accession>
<dbReference type="AlphaFoldDB" id="A0A381VY13"/>
<dbReference type="InterPro" id="IPR020097">
    <property type="entry name" value="PsdUridine_synth_TruA_a/b_dom"/>
</dbReference>